<reference evidence="2 3" key="1">
    <citation type="submission" date="2019-11" db="EMBL/GenBank/DDBJ databases">
        <title>Characterisation of Fundicoccus ignavus gen. nov. sp. nov., a novel genus of the family Aerococcaceae isolated from bulk tank milk.</title>
        <authorList>
            <person name="Siebert A."/>
            <person name="Huptas C."/>
            <person name="Wenning M."/>
            <person name="Scherer S."/>
            <person name="Doll E.V."/>
        </authorList>
    </citation>
    <scope>NUCLEOTIDE SEQUENCE [LARGE SCALE GENOMIC DNA]</scope>
    <source>
        <strain evidence="2 3">DSM 109653</strain>
    </source>
</reference>
<dbReference type="InterPro" id="IPR009057">
    <property type="entry name" value="Homeodomain-like_sf"/>
</dbReference>
<dbReference type="EMBL" id="WJQR01000018">
    <property type="protein sequence ID" value="MRI82710.1"/>
    <property type="molecule type" value="Genomic_DNA"/>
</dbReference>
<organism evidence="2 3">
    <name type="scientific">Fundicoccus ignavus</name>
    <dbReference type="NCBI Taxonomy" id="2664442"/>
    <lineage>
        <taxon>Bacteria</taxon>
        <taxon>Bacillati</taxon>
        <taxon>Bacillota</taxon>
        <taxon>Bacilli</taxon>
        <taxon>Lactobacillales</taxon>
        <taxon>Aerococcaceae</taxon>
        <taxon>Fundicoccus</taxon>
    </lineage>
</organism>
<dbReference type="InterPro" id="IPR002514">
    <property type="entry name" value="Transposase_8"/>
</dbReference>
<dbReference type="Proteomes" id="UP000469870">
    <property type="component" value="Unassembled WGS sequence"/>
</dbReference>
<dbReference type="InterPro" id="IPR036388">
    <property type="entry name" value="WH-like_DNA-bd_sf"/>
</dbReference>
<comment type="caution">
    <text evidence="2">The sequence shown here is derived from an EMBL/GenBank/DDBJ whole genome shotgun (WGS) entry which is preliminary data.</text>
</comment>
<feature type="region of interest" description="Disordered" evidence="1">
    <location>
        <begin position="52"/>
        <end position="76"/>
    </location>
</feature>
<accession>A0A844BLD5</accession>
<feature type="compositionally biased region" description="Basic and acidic residues" evidence="1">
    <location>
        <begin position="56"/>
        <end position="76"/>
    </location>
</feature>
<dbReference type="SUPFAM" id="SSF46689">
    <property type="entry name" value="Homeodomain-like"/>
    <property type="match status" value="1"/>
</dbReference>
<evidence type="ECO:0000313" key="3">
    <source>
        <dbReference type="Proteomes" id="UP000469870"/>
    </source>
</evidence>
<dbReference type="AlphaFoldDB" id="A0A844BLD5"/>
<dbReference type="GO" id="GO:0003677">
    <property type="term" value="F:DNA binding"/>
    <property type="evidence" value="ECO:0007669"/>
    <property type="project" value="InterPro"/>
</dbReference>
<dbReference type="GO" id="GO:0004803">
    <property type="term" value="F:transposase activity"/>
    <property type="evidence" value="ECO:0007669"/>
    <property type="project" value="InterPro"/>
</dbReference>
<evidence type="ECO:0000313" key="2">
    <source>
        <dbReference type="EMBL" id="MRI82710.1"/>
    </source>
</evidence>
<proteinExistence type="predicted"/>
<sequence length="76" mass="9004">MTRQRRTFTSEFKLQLVKHYENGKSRADIAREYYITPSALDPWIKNHQETGSFAAKDNRSEEEKNSLDYAKKTDVY</sequence>
<protein>
    <submittedName>
        <fullName evidence="2">Transposase</fullName>
    </submittedName>
</protein>
<gene>
    <name evidence="2" type="ORF">GIY11_11915</name>
</gene>
<dbReference type="Pfam" id="PF01527">
    <property type="entry name" value="HTH_Tnp_1"/>
    <property type="match status" value="1"/>
</dbReference>
<dbReference type="Gene3D" id="1.10.10.10">
    <property type="entry name" value="Winged helix-like DNA-binding domain superfamily/Winged helix DNA-binding domain"/>
    <property type="match status" value="1"/>
</dbReference>
<evidence type="ECO:0000256" key="1">
    <source>
        <dbReference type="SAM" id="MobiDB-lite"/>
    </source>
</evidence>
<name>A0A844BLD5_9LACT</name>
<dbReference type="GO" id="GO:0006313">
    <property type="term" value="P:DNA transposition"/>
    <property type="evidence" value="ECO:0007669"/>
    <property type="project" value="InterPro"/>
</dbReference>